<accession>A0AA38F466</accession>
<dbReference type="OMA" id="DEMANHF"/>
<dbReference type="SUPFAM" id="SSF53474">
    <property type="entry name" value="alpha/beta-Hydrolases"/>
    <property type="match status" value="1"/>
</dbReference>
<organism evidence="2 3">
    <name type="scientific">Taxus chinensis</name>
    <name type="common">Chinese yew</name>
    <name type="synonym">Taxus wallichiana var. chinensis</name>
    <dbReference type="NCBI Taxonomy" id="29808"/>
    <lineage>
        <taxon>Eukaryota</taxon>
        <taxon>Viridiplantae</taxon>
        <taxon>Streptophyta</taxon>
        <taxon>Embryophyta</taxon>
        <taxon>Tracheophyta</taxon>
        <taxon>Spermatophyta</taxon>
        <taxon>Pinopsida</taxon>
        <taxon>Pinidae</taxon>
        <taxon>Conifers II</taxon>
        <taxon>Cupressales</taxon>
        <taxon>Taxaceae</taxon>
        <taxon>Taxus</taxon>
    </lineage>
</organism>
<name>A0AA38F466_TAXCH</name>
<dbReference type="InterPro" id="IPR013094">
    <property type="entry name" value="AB_hydrolase_3"/>
</dbReference>
<evidence type="ECO:0000313" key="2">
    <source>
        <dbReference type="EMBL" id="KAH9289058.1"/>
    </source>
</evidence>
<dbReference type="AlphaFoldDB" id="A0AA38F466"/>
<dbReference type="Gene3D" id="3.40.50.1820">
    <property type="entry name" value="alpha/beta hydrolase"/>
    <property type="match status" value="1"/>
</dbReference>
<dbReference type="GO" id="GO:0016787">
    <property type="term" value="F:hydrolase activity"/>
    <property type="evidence" value="ECO:0007669"/>
    <property type="project" value="InterPro"/>
</dbReference>
<dbReference type="InterPro" id="IPR029058">
    <property type="entry name" value="AB_hydrolase_fold"/>
</dbReference>
<sequence length="327" mass="36689">MPNNFECEPLVVEEIPGYFKVYSDGSVVREDEPSFLSAISERDDVLYKDVVFDEEAELWARLYLPPLMKTNSNSRVPVLLYFHGSGFILSSPASPHVHSMCKLWAAKLGVIIISVKYRLAPEHRLPAAYQDSIVALRWLEAMKKDDAVADPWLQSHADLSKIFVIGDSAGGNIAHHLGVWAAKASGEAENAMEIKIKGMILLYPFFGCEDRMPSQEGSLSILKVEHSDAYWRLALPLGSNRDHPFCNPVGEGTEDSISKLSLPPILFVVPGRDTTRDKQLQYCEFLKNSGKEVEVLLFDDEDHGFNYLDVEGKSAVELHRRTSDFMK</sequence>
<protein>
    <recommendedName>
        <fullName evidence="1">Alpha/beta hydrolase fold-3 domain-containing protein</fullName>
    </recommendedName>
</protein>
<dbReference type="EMBL" id="JAHRHJ020003813">
    <property type="protein sequence ID" value="KAH9289058.1"/>
    <property type="molecule type" value="Genomic_DNA"/>
</dbReference>
<dbReference type="Proteomes" id="UP000824469">
    <property type="component" value="Unassembled WGS sequence"/>
</dbReference>
<keyword evidence="3" id="KW-1185">Reference proteome</keyword>
<dbReference type="InterPro" id="IPR050466">
    <property type="entry name" value="Carboxylest/Gibb_receptor"/>
</dbReference>
<feature type="domain" description="Alpha/beta hydrolase fold-3" evidence="1">
    <location>
        <begin position="79"/>
        <end position="305"/>
    </location>
</feature>
<gene>
    <name evidence="2" type="ORF">KI387_033175</name>
</gene>
<evidence type="ECO:0000259" key="1">
    <source>
        <dbReference type="Pfam" id="PF07859"/>
    </source>
</evidence>
<proteinExistence type="predicted"/>
<dbReference type="Pfam" id="PF07859">
    <property type="entry name" value="Abhydrolase_3"/>
    <property type="match status" value="1"/>
</dbReference>
<dbReference type="PANTHER" id="PTHR23024">
    <property type="entry name" value="ARYLACETAMIDE DEACETYLASE"/>
    <property type="match status" value="1"/>
</dbReference>
<comment type="caution">
    <text evidence="2">The sequence shown here is derived from an EMBL/GenBank/DDBJ whole genome shotgun (WGS) entry which is preliminary data.</text>
</comment>
<dbReference type="PANTHER" id="PTHR23024:SF635">
    <property type="entry name" value="OS07G0162700 PROTEIN"/>
    <property type="match status" value="1"/>
</dbReference>
<evidence type="ECO:0000313" key="3">
    <source>
        <dbReference type="Proteomes" id="UP000824469"/>
    </source>
</evidence>
<reference evidence="2 3" key="1">
    <citation type="journal article" date="2021" name="Nat. Plants">
        <title>The Taxus genome provides insights into paclitaxel biosynthesis.</title>
        <authorList>
            <person name="Xiong X."/>
            <person name="Gou J."/>
            <person name="Liao Q."/>
            <person name="Li Y."/>
            <person name="Zhou Q."/>
            <person name="Bi G."/>
            <person name="Li C."/>
            <person name="Du R."/>
            <person name="Wang X."/>
            <person name="Sun T."/>
            <person name="Guo L."/>
            <person name="Liang H."/>
            <person name="Lu P."/>
            <person name="Wu Y."/>
            <person name="Zhang Z."/>
            <person name="Ro D.K."/>
            <person name="Shang Y."/>
            <person name="Huang S."/>
            <person name="Yan J."/>
        </authorList>
    </citation>
    <scope>NUCLEOTIDE SEQUENCE [LARGE SCALE GENOMIC DNA]</scope>
    <source>
        <strain evidence="2">Ta-2019</strain>
    </source>
</reference>